<feature type="domain" description="JmjC" evidence="1">
    <location>
        <begin position="215"/>
        <end position="373"/>
    </location>
</feature>
<name>A0A1V9ZFB0_ACHHY</name>
<sequence length="876" mass="96667">MALASLSDELKVYLTLLLEPRDLLALGATAKVWYVFCAEEPLWEAQVLREHGGDFVYGGSWKTTHFYPRSEPPPRPMPPAIAVPPSSLSSDFLFRRYCRRHMHLVDFVPEAPRDIPRLRADALAPVDFLARFGRRPVMLLGACDSWPAFPAAGERRPAAWTLETLALRFGDVSCRITHNLEVDASVELTLADYQAYVAGQHDETPLYIFDPHFGDKMPSLLDDYEVPAVFAHDLLGVLDDAKRPEFRWLVAGPARSGAPWHLDPVQTSAWNSLFVGRKRWALYPPHHPPPGVRLEDGEAAVNMTSLEWYLNVYPTLRPEEQPYEVVQEPGETIYVPSGWWHLVLNLDFSVAVTQNFVDANNVTRFLQDILHDGDVSTLDLIEPAVASSLPSLAPYLQLQRLPTTRGFVNEVAMVDGFADTSAWAPAVQQVLRRHGLLEEAQASAVTSAAPPLRPATAAVNPVFVVHNHAVVKWFSPLNRQWADCDLPTALAPHFQRGGEGISVVAFLESAYENEVAVYAAIREYGSTALRKATPALLGHGRLHPIIDADADVVWRWPYVVLSYAPDEVSLESMLSRGDGLQPACWTNLVNWLGNVWFPAFHALPVPDVPSVVGPTSRASMQWYIEYLQRLRNKCVAVHVEAALLPDHLLDSLDAFLPEVVDSLVLATTPVFLHGDLTNENILGRIPWSVALAKVDGLPRAVAAQLAAYGEQRGLTSLAALATDVPEADAAALGLTWELRFRLLQAAQRQTVQATSFLFADEEVEGEKEPVHVGNGQWAPSTVIDFADMKTGDPLWDLIPLAFSLLHGDMQLLGALLATPHWRRLVEPHRPRLPQVLLSLTLLHPSLSVAAMLDYFPAVATAGSWADVATAVFGSLA</sequence>
<dbReference type="Gene3D" id="2.60.120.650">
    <property type="entry name" value="Cupin"/>
    <property type="match status" value="1"/>
</dbReference>
<dbReference type="SUPFAM" id="SSF51197">
    <property type="entry name" value="Clavaminate synthase-like"/>
    <property type="match status" value="1"/>
</dbReference>
<dbReference type="InterPro" id="IPR036047">
    <property type="entry name" value="F-box-like_dom_sf"/>
</dbReference>
<keyword evidence="3" id="KW-1185">Reference proteome</keyword>
<dbReference type="PANTHER" id="PTHR12480">
    <property type="entry name" value="ARGININE DEMETHYLASE AND LYSYL-HYDROXYLASE JMJD"/>
    <property type="match status" value="1"/>
</dbReference>
<keyword evidence="2" id="KW-0808">Transferase</keyword>
<evidence type="ECO:0000313" key="2">
    <source>
        <dbReference type="EMBL" id="OQR96678.1"/>
    </source>
</evidence>
<dbReference type="PROSITE" id="PS51184">
    <property type="entry name" value="JMJC"/>
    <property type="match status" value="1"/>
</dbReference>
<dbReference type="InterPro" id="IPR050910">
    <property type="entry name" value="JMJD6_ArgDemeth/LysHydrox"/>
</dbReference>
<evidence type="ECO:0000313" key="3">
    <source>
        <dbReference type="Proteomes" id="UP000243579"/>
    </source>
</evidence>
<dbReference type="InterPro" id="IPR011009">
    <property type="entry name" value="Kinase-like_dom_sf"/>
</dbReference>
<gene>
    <name evidence="2" type="ORF">ACHHYP_13826</name>
</gene>
<dbReference type="SUPFAM" id="SSF56112">
    <property type="entry name" value="Protein kinase-like (PK-like)"/>
    <property type="match status" value="1"/>
</dbReference>
<reference evidence="2 3" key="1">
    <citation type="journal article" date="2014" name="Genome Biol. Evol.">
        <title>The secreted proteins of Achlya hypogyna and Thraustotheca clavata identify the ancestral oomycete secretome and reveal gene acquisitions by horizontal gene transfer.</title>
        <authorList>
            <person name="Misner I."/>
            <person name="Blouin N."/>
            <person name="Leonard G."/>
            <person name="Richards T.A."/>
            <person name="Lane C.E."/>
        </authorList>
    </citation>
    <scope>NUCLEOTIDE SEQUENCE [LARGE SCALE GENOMIC DNA]</scope>
    <source>
        <strain evidence="2 3">ATCC 48635</strain>
    </source>
</reference>
<proteinExistence type="predicted"/>
<dbReference type="EMBL" id="JNBR01000133">
    <property type="protein sequence ID" value="OQR96678.1"/>
    <property type="molecule type" value="Genomic_DNA"/>
</dbReference>
<dbReference type="InterPro" id="IPR003347">
    <property type="entry name" value="JmjC_dom"/>
</dbReference>
<dbReference type="OrthoDB" id="424465at2759"/>
<dbReference type="SUPFAM" id="SSF81383">
    <property type="entry name" value="F-box domain"/>
    <property type="match status" value="1"/>
</dbReference>
<dbReference type="Pfam" id="PF02373">
    <property type="entry name" value="JmjC"/>
    <property type="match status" value="1"/>
</dbReference>
<comment type="caution">
    <text evidence="2">The sequence shown here is derived from an EMBL/GenBank/DDBJ whole genome shotgun (WGS) entry which is preliminary data.</text>
</comment>
<dbReference type="GO" id="GO:0005737">
    <property type="term" value="C:cytoplasm"/>
    <property type="evidence" value="ECO:0007669"/>
    <property type="project" value="TreeGrafter"/>
</dbReference>
<dbReference type="STRING" id="1202772.A0A1V9ZFB0"/>
<protein>
    <submittedName>
        <fullName evidence="2">Histone arginine demethylase</fullName>
    </submittedName>
</protein>
<organism evidence="2 3">
    <name type="scientific">Achlya hypogyna</name>
    <name type="common">Oomycete</name>
    <name type="synonym">Protoachlya hypogyna</name>
    <dbReference type="NCBI Taxonomy" id="1202772"/>
    <lineage>
        <taxon>Eukaryota</taxon>
        <taxon>Sar</taxon>
        <taxon>Stramenopiles</taxon>
        <taxon>Oomycota</taxon>
        <taxon>Saprolegniomycetes</taxon>
        <taxon>Saprolegniales</taxon>
        <taxon>Achlyaceae</taxon>
        <taxon>Achlya</taxon>
    </lineage>
</organism>
<dbReference type="GO" id="GO:0032259">
    <property type="term" value="P:methylation"/>
    <property type="evidence" value="ECO:0007669"/>
    <property type="project" value="UniProtKB-KW"/>
</dbReference>
<dbReference type="Proteomes" id="UP000243579">
    <property type="component" value="Unassembled WGS sequence"/>
</dbReference>
<dbReference type="PANTHER" id="PTHR12480:SF35">
    <property type="entry name" value="TRANSCRIPTION FACTOR JUMONJI, JMJC DOMAIN-CONTAINING PROTEIN"/>
    <property type="match status" value="1"/>
</dbReference>
<dbReference type="AlphaFoldDB" id="A0A1V9ZFB0"/>
<evidence type="ECO:0000259" key="1">
    <source>
        <dbReference type="PROSITE" id="PS51184"/>
    </source>
</evidence>
<keyword evidence="2" id="KW-0489">Methyltransferase</keyword>
<dbReference type="SMART" id="SM00558">
    <property type="entry name" value="JmjC"/>
    <property type="match status" value="1"/>
</dbReference>
<accession>A0A1V9ZFB0</accession>
<dbReference type="GO" id="GO:0008168">
    <property type="term" value="F:methyltransferase activity"/>
    <property type="evidence" value="ECO:0007669"/>
    <property type="project" value="UniProtKB-KW"/>
</dbReference>